<dbReference type="CDD" id="cd09917">
    <property type="entry name" value="F-box_SF"/>
    <property type="match status" value="1"/>
</dbReference>
<gene>
    <name evidence="3" type="ORF">L873DRAFT_1846777</name>
</gene>
<proteinExistence type="predicted"/>
<dbReference type="AlphaFoldDB" id="A0A3N4JBU4"/>
<keyword evidence="4" id="KW-1185">Reference proteome</keyword>
<dbReference type="SUPFAM" id="SSF50969">
    <property type="entry name" value="YVTN repeat-like/Quinoprotein amine dehydrogenase"/>
    <property type="match status" value="1"/>
</dbReference>
<dbReference type="InterPro" id="IPR011044">
    <property type="entry name" value="Quino_amine_DH_bsu"/>
</dbReference>
<keyword evidence="1" id="KW-1133">Transmembrane helix</keyword>
<organism evidence="3 4">
    <name type="scientific">Choiromyces venosus 120613-1</name>
    <dbReference type="NCBI Taxonomy" id="1336337"/>
    <lineage>
        <taxon>Eukaryota</taxon>
        <taxon>Fungi</taxon>
        <taxon>Dikarya</taxon>
        <taxon>Ascomycota</taxon>
        <taxon>Pezizomycotina</taxon>
        <taxon>Pezizomycetes</taxon>
        <taxon>Pezizales</taxon>
        <taxon>Tuberaceae</taxon>
        <taxon>Choiromyces</taxon>
    </lineage>
</organism>
<sequence>MDTSTSQLLNLPTEILVNILKFSASSTSPSPHKTLLNVALTCSTLHHTVFCTENDLLWREPALALGIPESLRLDHVLYSGSSTLQKRLWRNVVKLNLAWARPFPAKTPVIPKQQRAARQLPPVDKKGDWFGRRVVEVFVAGEGARRENSYVTKPASVKDDGCAIFQVKPPGGPSGASYGSFIPELTNSAPGGPKVTCVLDPVLGKPREVPLGNNRSHGWVASPLPVLAGCVTPFPVQAGFVFEEKNGEYRVRTVDASTAALSHSWNLGKRKPDRVVANGEILVAVTYAHPDIDSKTPHIPSNIVCVESFAGQEGRSRWKARTLASSKIIWEFDLCIRWPQEMNRYTSFPHLKNFHITRTHLVCLVTQHPTANLGKLVGTDFYILDLQSGGTVKRMKFSTKSSSIISLSGSPRAAFTTALSHEFLLTDTYIVSGGAGGGLLVWNYTSDKHEPIYTIPDPLPADTSKPDRPAPPLPRQYSALTMSGDGRYVAATTSDQLWLFDMVDKKVHAVYTNGRKIEAKDYYARNPADDFPAGVWCWWKEWRSKRDESGAMIWEEVDGSGGVAYLIGLDGEKRKLDVKKLLFDVAIGPHWGILMLVMSSSLYIYIYMMMLWEKISKYFESRAEG</sequence>
<feature type="domain" description="F-box" evidence="2">
    <location>
        <begin position="9"/>
        <end position="62"/>
    </location>
</feature>
<protein>
    <recommendedName>
        <fullName evidence="2">F-box domain-containing protein</fullName>
    </recommendedName>
</protein>
<name>A0A3N4JBU4_9PEZI</name>
<dbReference type="InterPro" id="IPR015943">
    <property type="entry name" value="WD40/YVTN_repeat-like_dom_sf"/>
</dbReference>
<dbReference type="InterPro" id="IPR036047">
    <property type="entry name" value="F-box-like_dom_sf"/>
</dbReference>
<dbReference type="Pfam" id="PF12937">
    <property type="entry name" value="F-box-like"/>
    <property type="match status" value="1"/>
</dbReference>
<dbReference type="InterPro" id="IPR001810">
    <property type="entry name" value="F-box_dom"/>
</dbReference>
<evidence type="ECO:0000313" key="4">
    <source>
        <dbReference type="Proteomes" id="UP000276215"/>
    </source>
</evidence>
<accession>A0A3N4JBU4</accession>
<keyword evidence="1" id="KW-0472">Membrane</keyword>
<dbReference type="Gene3D" id="2.130.10.10">
    <property type="entry name" value="YVTN repeat-like/Quinoprotein amine dehydrogenase"/>
    <property type="match status" value="1"/>
</dbReference>
<reference evidence="3 4" key="1">
    <citation type="journal article" date="2018" name="Nat. Ecol. Evol.">
        <title>Pezizomycetes genomes reveal the molecular basis of ectomycorrhizal truffle lifestyle.</title>
        <authorList>
            <person name="Murat C."/>
            <person name="Payen T."/>
            <person name="Noel B."/>
            <person name="Kuo A."/>
            <person name="Morin E."/>
            <person name="Chen J."/>
            <person name="Kohler A."/>
            <person name="Krizsan K."/>
            <person name="Balestrini R."/>
            <person name="Da Silva C."/>
            <person name="Montanini B."/>
            <person name="Hainaut M."/>
            <person name="Levati E."/>
            <person name="Barry K.W."/>
            <person name="Belfiori B."/>
            <person name="Cichocki N."/>
            <person name="Clum A."/>
            <person name="Dockter R.B."/>
            <person name="Fauchery L."/>
            <person name="Guy J."/>
            <person name="Iotti M."/>
            <person name="Le Tacon F."/>
            <person name="Lindquist E.A."/>
            <person name="Lipzen A."/>
            <person name="Malagnac F."/>
            <person name="Mello A."/>
            <person name="Molinier V."/>
            <person name="Miyauchi S."/>
            <person name="Poulain J."/>
            <person name="Riccioni C."/>
            <person name="Rubini A."/>
            <person name="Sitrit Y."/>
            <person name="Splivallo R."/>
            <person name="Traeger S."/>
            <person name="Wang M."/>
            <person name="Zifcakova L."/>
            <person name="Wipf D."/>
            <person name="Zambonelli A."/>
            <person name="Paolocci F."/>
            <person name="Nowrousian M."/>
            <person name="Ottonello S."/>
            <person name="Baldrian P."/>
            <person name="Spatafora J.W."/>
            <person name="Henrissat B."/>
            <person name="Nagy L.G."/>
            <person name="Aury J.M."/>
            <person name="Wincker P."/>
            <person name="Grigoriev I.V."/>
            <person name="Bonfante P."/>
            <person name="Martin F.M."/>
        </authorList>
    </citation>
    <scope>NUCLEOTIDE SEQUENCE [LARGE SCALE GENOMIC DNA]</scope>
    <source>
        <strain evidence="3 4">120613-1</strain>
    </source>
</reference>
<dbReference type="EMBL" id="ML120442">
    <property type="protein sequence ID" value="RPA94141.1"/>
    <property type="molecule type" value="Genomic_DNA"/>
</dbReference>
<keyword evidence="1" id="KW-0812">Transmembrane</keyword>
<dbReference type="Proteomes" id="UP000276215">
    <property type="component" value="Unassembled WGS sequence"/>
</dbReference>
<dbReference type="SUPFAM" id="SSF81383">
    <property type="entry name" value="F-box domain"/>
    <property type="match status" value="1"/>
</dbReference>
<evidence type="ECO:0000259" key="2">
    <source>
        <dbReference type="Pfam" id="PF12937"/>
    </source>
</evidence>
<evidence type="ECO:0000313" key="3">
    <source>
        <dbReference type="EMBL" id="RPA94141.1"/>
    </source>
</evidence>
<evidence type="ECO:0000256" key="1">
    <source>
        <dbReference type="SAM" id="Phobius"/>
    </source>
</evidence>
<feature type="transmembrane region" description="Helical" evidence="1">
    <location>
        <begin position="591"/>
        <end position="612"/>
    </location>
</feature>
<dbReference type="OrthoDB" id="5373623at2759"/>